<organism evidence="2 3">
    <name type="scientific">Plakobranchus ocellatus</name>
    <dbReference type="NCBI Taxonomy" id="259542"/>
    <lineage>
        <taxon>Eukaryota</taxon>
        <taxon>Metazoa</taxon>
        <taxon>Spiralia</taxon>
        <taxon>Lophotrochozoa</taxon>
        <taxon>Mollusca</taxon>
        <taxon>Gastropoda</taxon>
        <taxon>Heterobranchia</taxon>
        <taxon>Euthyneura</taxon>
        <taxon>Panpulmonata</taxon>
        <taxon>Sacoglossa</taxon>
        <taxon>Placobranchoidea</taxon>
        <taxon>Plakobranchidae</taxon>
        <taxon>Plakobranchus</taxon>
    </lineage>
</organism>
<reference evidence="2 3" key="1">
    <citation type="journal article" date="2021" name="Elife">
        <title>Chloroplast acquisition without the gene transfer in kleptoplastic sea slugs, Plakobranchus ocellatus.</title>
        <authorList>
            <person name="Maeda T."/>
            <person name="Takahashi S."/>
            <person name="Yoshida T."/>
            <person name="Shimamura S."/>
            <person name="Takaki Y."/>
            <person name="Nagai Y."/>
            <person name="Toyoda A."/>
            <person name="Suzuki Y."/>
            <person name="Arimoto A."/>
            <person name="Ishii H."/>
            <person name="Satoh N."/>
            <person name="Nishiyama T."/>
            <person name="Hasebe M."/>
            <person name="Maruyama T."/>
            <person name="Minagawa J."/>
            <person name="Obokata J."/>
            <person name="Shigenobu S."/>
        </authorList>
    </citation>
    <scope>NUCLEOTIDE SEQUENCE [LARGE SCALE GENOMIC DNA]</scope>
</reference>
<evidence type="ECO:0000313" key="3">
    <source>
        <dbReference type="Proteomes" id="UP000735302"/>
    </source>
</evidence>
<name>A0AAV3ZD83_9GAST</name>
<dbReference type="EMBL" id="BLXT01002238">
    <property type="protein sequence ID" value="GFN92407.1"/>
    <property type="molecule type" value="Genomic_DNA"/>
</dbReference>
<evidence type="ECO:0000313" key="2">
    <source>
        <dbReference type="EMBL" id="GFN92407.1"/>
    </source>
</evidence>
<comment type="caution">
    <text evidence="2">The sequence shown here is derived from an EMBL/GenBank/DDBJ whole genome shotgun (WGS) entry which is preliminary data.</text>
</comment>
<dbReference type="AlphaFoldDB" id="A0AAV3ZD83"/>
<keyword evidence="3" id="KW-1185">Reference proteome</keyword>
<feature type="region of interest" description="Disordered" evidence="1">
    <location>
        <begin position="1"/>
        <end position="35"/>
    </location>
</feature>
<feature type="compositionally biased region" description="Low complexity" evidence="1">
    <location>
        <begin position="21"/>
        <end position="35"/>
    </location>
</feature>
<sequence>MQKLSQAKIKRDKGKELVKQSGSKGRSSATSSSASEKLALIIVECNAEVYNNASPSLELKTAQQMIQKTILKGITAITFAFDKMSLWQNETDSEQKSMTEMVTNVCSTPLS</sequence>
<protein>
    <submittedName>
        <fullName evidence="2">Uncharacterized protein</fullName>
    </submittedName>
</protein>
<feature type="region of interest" description="Disordered" evidence="1">
    <location>
        <begin position="92"/>
        <end position="111"/>
    </location>
</feature>
<gene>
    <name evidence="2" type="ORF">PoB_001891300</name>
</gene>
<evidence type="ECO:0000256" key="1">
    <source>
        <dbReference type="SAM" id="MobiDB-lite"/>
    </source>
</evidence>
<proteinExistence type="predicted"/>
<accession>A0AAV3ZD83</accession>
<dbReference type="Proteomes" id="UP000735302">
    <property type="component" value="Unassembled WGS sequence"/>
</dbReference>